<keyword evidence="4" id="KW-0449">Lipoprotein</keyword>
<evidence type="ECO:0000256" key="2">
    <source>
        <dbReference type="ARBA" id="ARBA00023136"/>
    </source>
</evidence>
<dbReference type="Proteomes" id="UP001617669">
    <property type="component" value="Unassembled WGS sequence"/>
</dbReference>
<comment type="similarity">
    <text evidence="4">Belongs to the BamB family.</text>
</comment>
<keyword evidence="4" id="KW-0564">Palmitate</keyword>
<feature type="domain" description="Pyrrolo-quinoline quinone repeat" evidence="5">
    <location>
        <begin position="83"/>
        <end position="313"/>
    </location>
</feature>
<reference evidence="6 7" key="1">
    <citation type="submission" date="2024-11" db="EMBL/GenBank/DDBJ databases">
        <authorList>
            <person name="Kaparullina E.N."/>
            <person name="Delegan Y.A."/>
            <person name="Doronina N.V."/>
        </authorList>
    </citation>
    <scope>NUCLEOTIDE SEQUENCE [LARGE SCALE GENOMIC DNA]</scope>
    <source>
        <strain evidence="6 7">7sh_L</strain>
    </source>
</reference>
<dbReference type="Gene3D" id="2.130.10.10">
    <property type="entry name" value="YVTN repeat-like/Quinoprotein amine dehydrogenase"/>
    <property type="match status" value="1"/>
</dbReference>
<sequence>MRSISLLVAAALMVGGCSTITDLKTDISERVFGRDQVDPPAELVDFKPTLKPKIVWSAKLGNSELADFMPATSEGAVYAASGDGEIARFDAITGKQVWKINAGETLTGGVGLGSELVLVGTPKGYVLAYNLDGKLLWKSKVSSEVLSAPQVDNGVVVVRCGDSRIFGLNAKDGARKWVYERATPTLTLRSSAGVTIADGAVYAGFAGGKLVALRAEDGKTLWEASVALPKGTTELERIADITSLPVVDGPLVYAVAYQGRVAAVERTTGRVTWNRDISSYTGLGAEEARVYVSHASGAVFALDYSSGRTFWRQPDLKNRLLSAPLPMGGVVAVGDVEGYIHFMDRDEGNFVARIQTEKSAIMPQPVAIGTNGFLVQTRKGGLYAVSVVPQ</sequence>
<dbReference type="RefSeq" id="WP_400879513.1">
    <property type="nucleotide sequence ID" value="NZ_JBIWXY010000001.1"/>
</dbReference>
<evidence type="ECO:0000259" key="5">
    <source>
        <dbReference type="Pfam" id="PF13360"/>
    </source>
</evidence>
<organism evidence="6 7">
    <name type="scientific">Methylobacillus methanolivorans</name>
    <dbReference type="NCBI Taxonomy" id="1848927"/>
    <lineage>
        <taxon>Bacteria</taxon>
        <taxon>Pseudomonadati</taxon>
        <taxon>Pseudomonadota</taxon>
        <taxon>Betaproteobacteria</taxon>
        <taxon>Nitrosomonadales</taxon>
        <taxon>Methylophilaceae</taxon>
        <taxon>Methylobacillus</taxon>
    </lineage>
</organism>
<dbReference type="NCBIfam" id="TIGR03300">
    <property type="entry name" value="assembly_YfgL"/>
    <property type="match status" value="1"/>
</dbReference>
<dbReference type="EMBL" id="JBIWXY010000001">
    <property type="protein sequence ID" value="MFJ5445352.1"/>
    <property type="molecule type" value="Genomic_DNA"/>
</dbReference>
<dbReference type="PANTHER" id="PTHR34512:SF30">
    <property type="entry name" value="OUTER MEMBRANE PROTEIN ASSEMBLY FACTOR BAMB"/>
    <property type="match status" value="1"/>
</dbReference>
<dbReference type="PANTHER" id="PTHR34512">
    <property type="entry name" value="CELL SURFACE PROTEIN"/>
    <property type="match status" value="1"/>
</dbReference>
<evidence type="ECO:0000256" key="1">
    <source>
        <dbReference type="ARBA" id="ARBA00022729"/>
    </source>
</evidence>
<dbReference type="InterPro" id="IPR015943">
    <property type="entry name" value="WD40/YVTN_repeat-like_dom_sf"/>
</dbReference>
<proteinExistence type="inferred from homology"/>
<dbReference type="SMART" id="SM00564">
    <property type="entry name" value="PQQ"/>
    <property type="match status" value="7"/>
</dbReference>
<dbReference type="InterPro" id="IPR002372">
    <property type="entry name" value="PQQ_rpt_dom"/>
</dbReference>
<evidence type="ECO:0000313" key="6">
    <source>
        <dbReference type="EMBL" id="MFJ5445352.1"/>
    </source>
</evidence>
<evidence type="ECO:0000313" key="7">
    <source>
        <dbReference type="Proteomes" id="UP001617669"/>
    </source>
</evidence>
<dbReference type="InterPro" id="IPR011047">
    <property type="entry name" value="Quinoprotein_ADH-like_sf"/>
</dbReference>
<dbReference type="InterPro" id="IPR018391">
    <property type="entry name" value="PQQ_b-propeller_rpt"/>
</dbReference>
<gene>
    <name evidence="4 6" type="primary">bamB</name>
    <name evidence="6" type="ORF">ACIKP9_03845</name>
</gene>
<dbReference type="PROSITE" id="PS51257">
    <property type="entry name" value="PROKAR_LIPOPROTEIN"/>
    <property type="match status" value="1"/>
</dbReference>
<protein>
    <recommendedName>
        <fullName evidence="4">Outer membrane protein assembly factor BamB</fullName>
    </recommendedName>
</protein>
<comment type="subunit">
    <text evidence="4">Part of the Bam complex.</text>
</comment>
<comment type="subcellular location">
    <subcellularLocation>
        <location evidence="4">Cell outer membrane</location>
        <topology evidence="4">Lipid-anchor</topology>
    </subcellularLocation>
</comment>
<keyword evidence="2 4" id="KW-0472">Membrane</keyword>
<accession>A0ABW8GIZ1</accession>
<keyword evidence="3 4" id="KW-0998">Cell outer membrane</keyword>
<evidence type="ECO:0000256" key="3">
    <source>
        <dbReference type="ARBA" id="ARBA00023237"/>
    </source>
</evidence>
<dbReference type="Pfam" id="PF13360">
    <property type="entry name" value="PQQ_2"/>
    <property type="match status" value="1"/>
</dbReference>
<dbReference type="InterPro" id="IPR017687">
    <property type="entry name" value="BamB"/>
</dbReference>
<keyword evidence="7" id="KW-1185">Reference proteome</keyword>
<name>A0ABW8GIZ1_9PROT</name>
<dbReference type="SUPFAM" id="SSF50998">
    <property type="entry name" value="Quinoprotein alcohol dehydrogenase-like"/>
    <property type="match status" value="1"/>
</dbReference>
<comment type="function">
    <text evidence="4">Part of the outer membrane protein assembly complex, which is involved in assembly and insertion of beta-barrel proteins into the outer membrane.</text>
</comment>
<keyword evidence="1 4" id="KW-0732">Signal</keyword>
<evidence type="ECO:0000256" key="4">
    <source>
        <dbReference type="HAMAP-Rule" id="MF_00923"/>
    </source>
</evidence>
<dbReference type="HAMAP" id="MF_00923">
    <property type="entry name" value="OM_assembly_BamB"/>
    <property type="match status" value="1"/>
</dbReference>
<comment type="caution">
    <text evidence="6">The sequence shown here is derived from an EMBL/GenBank/DDBJ whole genome shotgun (WGS) entry which is preliminary data.</text>
</comment>